<dbReference type="InterPro" id="IPR029018">
    <property type="entry name" value="Hex-like_dom2"/>
</dbReference>
<dbReference type="InterPro" id="IPR008965">
    <property type="entry name" value="CBM2/CBM3_carb-bd_dom_sf"/>
</dbReference>
<dbReference type="PANTHER" id="PTHR22600">
    <property type="entry name" value="BETA-HEXOSAMINIDASE"/>
    <property type="match status" value="1"/>
</dbReference>
<dbReference type="InterPro" id="IPR012291">
    <property type="entry name" value="CBM2_carb-bd_dom_sf"/>
</dbReference>
<organism evidence="11 12">
    <name type="scientific">Vibrio qingdaonensis</name>
    <dbReference type="NCBI Taxonomy" id="2829491"/>
    <lineage>
        <taxon>Bacteria</taxon>
        <taxon>Pseudomonadati</taxon>
        <taxon>Pseudomonadota</taxon>
        <taxon>Gammaproteobacteria</taxon>
        <taxon>Vibrionales</taxon>
        <taxon>Vibrionaceae</taxon>
        <taxon>Vibrio</taxon>
    </lineage>
</organism>
<dbReference type="Gene3D" id="3.30.379.10">
    <property type="entry name" value="Chitobiase/beta-hexosaminidase domain 2-like"/>
    <property type="match status" value="1"/>
</dbReference>
<dbReference type="InterPro" id="IPR014756">
    <property type="entry name" value="Ig_E-set"/>
</dbReference>
<dbReference type="Gene3D" id="3.20.20.80">
    <property type="entry name" value="Glycosidases"/>
    <property type="match status" value="1"/>
</dbReference>
<dbReference type="SUPFAM" id="SSF81296">
    <property type="entry name" value="E set domains"/>
    <property type="match status" value="1"/>
</dbReference>
<dbReference type="Pfam" id="PF02838">
    <property type="entry name" value="Glyco_hydro_20b"/>
    <property type="match status" value="1"/>
</dbReference>
<name>A0A9X3CQG3_9VIBR</name>
<evidence type="ECO:0000256" key="9">
    <source>
        <dbReference type="SAM" id="SignalP"/>
    </source>
</evidence>
<dbReference type="SUPFAM" id="SSF51445">
    <property type="entry name" value="(Trans)glycosidases"/>
    <property type="match status" value="1"/>
</dbReference>
<dbReference type="CDD" id="cd02847">
    <property type="entry name" value="E_set_Chitobiase_C"/>
    <property type="match status" value="1"/>
</dbReference>
<dbReference type="InterPro" id="IPR013783">
    <property type="entry name" value="Ig-like_fold"/>
</dbReference>
<dbReference type="SMART" id="SM01081">
    <property type="entry name" value="CHB_HEX"/>
    <property type="match status" value="1"/>
</dbReference>
<evidence type="ECO:0000256" key="2">
    <source>
        <dbReference type="ARBA" id="ARBA00006285"/>
    </source>
</evidence>
<dbReference type="InterPro" id="IPR025705">
    <property type="entry name" value="Beta_hexosaminidase_sua/sub"/>
</dbReference>
<dbReference type="GO" id="GO:0004563">
    <property type="term" value="F:beta-N-acetylhexosaminidase activity"/>
    <property type="evidence" value="ECO:0007669"/>
    <property type="project" value="UniProtKB-EC"/>
</dbReference>
<dbReference type="GO" id="GO:0005975">
    <property type="term" value="P:carbohydrate metabolic process"/>
    <property type="evidence" value="ECO:0007669"/>
    <property type="project" value="InterPro"/>
</dbReference>
<keyword evidence="4" id="KW-0378">Hydrolase</keyword>
<dbReference type="InterPro" id="IPR004867">
    <property type="entry name" value="CHB_C_dom"/>
</dbReference>
<sequence>MPRRSMITIALMSISFASSAQSHLAAQPLVDTLSENLSIQYQVDSNLTDSNGLPCQELGADWALCNQSTMTLTNGGTAIKSKDWSLYIHSVRIILKLDTDQFSIQRITGDLYEIKPTSSFKGIESGESLDIPVIGEYWQLFESDFMPRAFVSADNATPKVLTQMDTEDLSQFVAPIEAKKLKRVSTDNNTLVTPEVRYQNNADLSLTPVNQHIIPTPHQLIEGNGSLDIRAGIDFTSLPIDQATLSAIESRALALGLSKSGSVGVYGEVDKTALAKEIQVSGGYKLTINENGIHVFGYDDAGLYYAMQSLFSLIDLDDPSQIPYLEISDAPRYQYRGVMVDVARNFHSKQAIIKTLDQMSAYKLNKLHLHLTDDEGWRLEIPGLPELTDIGAKRCFDKTETECLLPQLGSGPDSNNMGSGHFSRADYIEILRYAAARHIEVIPEIDMPAHARAAVVAMEARYNDFKAQGKLELAEEYRLIDPEDDSNVTTVQFYDRKSFINPCLESSHHFVTKVVSEVQAMHSEAGVPLTTWHFGGDEAKNIKLLGGHQDRQAVQKVAGKGEIDLSNEHHPFEKSPKCQQLLADTALTSVKELPSYFAKNVAKIAKDKGVGQFQAWQDGLKTATDSGDFATETTRVNFWDTLYWGGTASAYEWAKKGYQVIISNPDYLYMDFPYEFDPKERGYYWATRSTNTRKMFSFAPENLPQNAETSLDRDGNGFEGKGTIEAPAFYGMSAQLWSETVRTDDQYEYMVFPRVLAAAERAWHKGSWETPYTVGRTYSQDTQWVNKEALAADFNRFANILGQRELAKLEKVGIQYRLPVPGAILNNGKLEMNSAFPGIQLQYSLNQGQNWLNYDSDTLPTIHTDVWLRSIDRQGQRSSRITILKL</sequence>
<dbReference type="SUPFAM" id="SSF49384">
    <property type="entry name" value="Carbohydrate-binding domain"/>
    <property type="match status" value="1"/>
</dbReference>
<protein>
    <recommendedName>
        <fullName evidence="3">beta-N-acetylhexosaminidase</fullName>
        <ecNumber evidence="3">3.2.1.52</ecNumber>
    </recommendedName>
    <alternativeName>
        <fullName evidence="6">Beta-N-acetylhexosaminidase</fullName>
    </alternativeName>
    <alternativeName>
        <fullName evidence="7">N-acetyl-beta-glucosaminidase</fullName>
    </alternativeName>
</protein>
<feature type="signal peptide" evidence="9">
    <location>
        <begin position="1"/>
        <end position="20"/>
    </location>
</feature>
<comment type="catalytic activity">
    <reaction evidence="1">
        <text>Hydrolysis of terminal non-reducing N-acetyl-D-hexosamine residues in N-acetyl-beta-D-hexosaminides.</text>
        <dbReference type="EC" id="3.2.1.52"/>
    </reaction>
</comment>
<accession>A0A9X3CQG3</accession>
<evidence type="ECO:0000256" key="5">
    <source>
        <dbReference type="ARBA" id="ARBA00023295"/>
    </source>
</evidence>
<dbReference type="GO" id="GO:0016020">
    <property type="term" value="C:membrane"/>
    <property type="evidence" value="ECO:0007669"/>
    <property type="project" value="TreeGrafter"/>
</dbReference>
<dbReference type="InterPro" id="IPR015883">
    <property type="entry name" value="Glyco_hydro_20_cat"/>
</dbReference>
<dbReference type="Proteomes" id="UP001155587">
    <property type="component" value="Unassembled WGS sequence"/>
</dbReference>
<feature type="domain" description="Chitobiase/beta-hexosaminidases N-terminal" evidence="10">
    <location>
        <begin position="35"/>
        <end position="196"/>
    </location>
</feature>
<dbReference type="CDD" id="cd06569">
    <property type="entry name" value="GH20_Sm-chitobiase-like"/>
    <property type="match status" value="1"/>
</dbReference>
<dbReference type="Gene3D" id="2.60.40.290">
    <property type="match status" value="1"/>
</dbReference>
<dbReference type="GO" id="GO:0030247">
    <property type="term" value="F:polysaccharide binding"/>
    <property type="evidence" value="ECO:0007669"/>
    <property type="project" value="InterPro"/>
</dbReference>
<evidence type="ECO:0000313" key="11">
    <source>
        <dbReference type="EMBL" id="MCW8346740.1"/>
    </source>
</evidence>
<dbReference type="Gene3D" id="2.60.40.10">
    <property type="entry name" value="Immunoglobulins"/>
    <property type="match status" value="1"/>
</dbReference>
<keyword evidence="5" id="KW-0326">Glycosidase</keyword>
<dbReference type="InterPro" id="IPR015882">
    <property type="entry name" value="HEX_bac_N"/>
</dbReference>
<dbReference type="InterPro" id="IPR004866">
    <property type="entry name" value="CHB/HEX_N_dom"/>
</dbReference>
<feature type="chain" id="PRO_5040739017" description="beta-N-acetylhexosaminidase" evidence="9">
    <location>
        <begin position="21"/>
        <end position="886"/>
    </location>
</feature>
<evidence type="ECO:0000256" key="4">
    <source>
        <dbReference type="ARBA" id="ARBA00022801"/>
    </source>
</evidence>
<dbReference type="Pfam" id="PF00728">
    <property type="entry name" value="Glyco_hydro_20"/>
    <property type="match status" value="1"/>
</dbReference>
<dbReference type="InterPro" id="IPR017853">
    <property type="entry name" value="GH"/>
</dbReference>
<gene>
    <name evidence="11" type="ORF">MD535_12115</name>
</gene>
<feature type="active site" description="Proton donor" evidence="8">
    <location>
        <position position="538"/>
    </location>
</feature>
<dbReference type="AlphaFoldDB" id="A0A9X3CQG3"/>
<evidence type="ECO:0000256" key="7">
    <source>
        <dbReference type="ARBA" id="ARBA00033000"/>
    </source>
</evidence>
<evidence type="ECO:0000256" key="1">
    <source>
        <dbReference type="ARBA" id="ARBA00001231"/>
    </source>
</evidence>
<evidence type="ECO:0000256" key="8">
    <source>
        <dbReference type="PIRSR" id="PIRSR625705-1"/>
    </source>
</evidence>
<dbReference type="RefSeq" id="WP_265675278.1">
    <property type="nucleotide sequence ID" value="NZ_JAKRRY010000014.1"/>
</dbReference>
<evidence type="ECO:0000256" key="3">
    <source>
        <dbReference type="ARBA" id="ARBA00012663"/>
    </source>
</evidence>
<dbReference type="EMBL" id="JAKRRY010000014">
    <property type="protein sequence ID" value="MCW8346740.1"/>
    <property type="molecule type" value="Genomic_DNA"/>
</dbReference>
<comment type="similarity">
    <text evidence="2">Belongs to the glycosyl hydrolase 20 family.</text>
</comment>
<reference evidence="11" key="1">
    <citation type="submission" date="2022-02" db="EMBL/GenBank/DDBJ databases">
        <title>Vibrio sp. nov, a new bacterium isolated from seawater.</title>
        <authorList>
            <person name="Yuan Y."/>
        </authorList>
    </citation>
    <scope>NUCLEOTIDE SEQUENCE</scope>
    <source>
        <strain evidence="11">ZSDZ65</strain>
    </source>
</reference>
<dbReference type="EC" id="3.2.1.52" evidence="3"/>
<evidence type="ECO:0000256" key="6">
    <source>
        <dbReference type="ARBA" id="ARBA00030512"/>
    </source>
</evidence>
<proteinExistence type="inferred from homology"/>
<keyword evidence="9" id="KW-0732">Signal</keyword>
<evidence type="ECO:0000313" key="12">
    <source>
        <dbReference type="Proteomes" id="UP001155587"/>
    </source>
</evidence>
<dbReference type="SUPFAM" id="SSF55545">
    <property type="entry name" value="beta-N-acetylhexosaminidase-like domain"/>
    <property type="match status" value="1"/>
</dbReference>
<keyword evidence="12" id="KW-1185">Reference proteome</keyword>
<dbReference type="GO" id="GO:0030203">
    <property type="term" value="P:glycosaminoglycan metabolic process"/>
    <property type="evidence" value="ECO:0007669"/>
    <property type="project" value="TreeGrafter"/>
</dbReference>
<dbReference type="PRINTS" id="PR00738">
    <property type="entry name" value="GLHYDRLASE20"/>
</dbReference>
<evidence type="ECO:0000259" key="10">
    <source>
        <dbReference type="SMART" id="SM01081"/>
    </source>
</evidence>
<comment type="caution">
    <text evidence="11">The sequence shown here is derived from an EMBL/GenBank/DDBJ whole genome shotgun (WGS) entry which is preliminary data.</text>
</comment>
<dbReference type="Pfam" id="PF03174">
    <property type="entry name" value="CHB_HEX_C"/>
    <property type="match status" value="1"/>
</dbReference>
<dbReference type="Pfam" id="PF03173">
    <property type="entry name" value="CHB_HEX"/>
    <property type="match status" value="1"/>
</dbReference>
<dbReference type="PANTHER" id="PTHR22600:SF57">
    <property type="entry name" value="BETA-N-ACETYLHEXOSAMINIDASE"/>
    <property type="match status" value="1"/>
</dbReference>